<dbReference type="RefSeq" id="WP_085027090.1">
    <property type="nucleotide sequence ID" value="NZ_CP020772.1"/>
</dbReference>
<feature type="binding site" evidence="5">
    <location>
        <position position="144"/>
    </location>
    <ligand>
        <name>molybdate</name>
        <dbReference type="ChEBI" id="CHEBI:36264"/>
    </ligand>
</feature>
<dbReference type="GO" id="GO:0015689">
    <property type="term" value="P:molybdate ion transport"/>
    <property type="evidence" value="ECO:0007669"/>
    <property type="project" value="InterPro"/>
</dbReference>
<evidence type="ECO:0000256" key="4">
    <source>
        <dbReference type="ARBA" id="ARBA00022729"/>
    </source>
</evidence>
<name>A0A1W5ZQD2_9BACI</name>
<comment type="similarity">
    <text evidence="1">Belongs to the bacterial solute-binding protein ModA family.</text>
</comment>
<dbReference type="PROSITE" id="PS51257">
    <property type="entry name" value="PROKAR_LIPOPROTEIN"/>
    <property type="match status" value="1"/>
</dbReference>
<keyword evidence="2 5" id="KW-0500">Molybdenum</keyword>
<feature type="binding site" evidence="5">
    <location>
        <position position="189"/>
    </location>
    <ligand>
        <name>molybdate</name>
        <dbReference type="ChEBI" id="CHEBI:36264"/>
    </ligand>
</feature>
<dbReference type="EMBL" id="CP020772">
    <property type="protein sequence ID" value="ARI75500.1"/>
    <property type="molecule type" value="Genomic_DNA"/>
</dbReference>
<dbReference type="OrthoDB" id="9785015at2"/>
<dbReference type="Gene3D" id="3.40.190.10">
    <property type="entry name" value="Periplasmic binding protein-like II"/>
    <property type="match status" value="2"/>
</dbReference>
<dbReference type="GO" id="GO:1901359">
    <property type="term" value="F:tungstate binding"/>
    <property type="evidence" value="ECO:0007669"/>
    <property type="project" value="UniProtKB-ARBA"/>
</dbReference>
<evidence type="ECO:0000313" key="8">
    <source>
        <dbReference type="Proteomes" id="UP000192527"/>
    </source>
</evidence>
<evidence type="ECO:0000256" key="6">
    <source>
        <dbReference type="SAM" id="SignalP"/>
    </source>
</evidence>
<dbReference type="GO" id="GO:0046872">
    <property type="term" value="F:metal ion binding"/>
    <property type="evidence" value="ECO:0007669"/>
    <property type="project" value="UniProtKB-KW"/>
</dbReference>
<dbReference type="Proteomes" id="UP000192527">
    <property type="component" value="Chromosome"/>
</dbReference>
<accession>A0A1W5ZQD2</accession>
<feature type="binding site" evidence="5">
    <location>
        <position position="171"/>
    </location>
    <ligand>
        <name>molybdate</name>
        <dbReference type="ChEBI" id="CHEBI:36264"/>
    </ligand>
</feature>
<keyword evidence="8" id="KW-1185">Reference proteome</keyword>
<evidence type="ECO:0000313" key="7">
    <source>
        <dbReference type="EMBL" id="ARI75500.1"/>
    </source>
</evidence>
<dbReference type="SUPFAM" id="SSF53850">
    <property type="entry name" value="Periplasmic binding protein-like II"/>
    <property type="match status" value="1"/>
</dbReference>
<sequence>MIKKTAPLFLFVLFLFGCASEPEPKTTLTISAAASLTDAIQEIVNTYEETHHVNIRLNFAGSGKLAQQIEHGAPVDLYLSANQAWMNKLEEKKLVEPDSRTDFTSNRIVMIGPKGQEQQGSLEELPSWSTEQQLAIGDPESVPAGTYTKQALQTIQVWSKIQSQLVFSSDVRQVLAYVESGNVGYGFVYASDAQISDQVSVLSTLDPKWHKPIIYPAAILSTSEKKEEAKSFLSYLLSEPSQKILHNYGFQKVDDQ</sequence>
<dbReference type="FunFam" id="3.40.190.10:FF:000035">
    <property type="entry name" value="Molybdate ABC transporter substrate-binding protein"/>
    <property type="match status" value="1"/>
</dbReference>
<feature type="chain" id="PRO_5039405097" evidence="6">
    <location>
        <begin position="20"/>
        <end position="256"/>
    </location>
</feature>
<evidence type="ECO:0000256" key="2">
    <source>
        <dbReference type="ARBA" id="ARBA00022505"/>
    </source>
</evidence>
<proteinExistence type="inferred from homology"/>
<dbReference type="GO" id="GO:0030973">
    <property type="term" value="F:molybdate ion binding"/>
    <property type="evidence" value="ECO:0007669"/>
    <property type="project" value="UniProtKB-ARBA"/>
</dbReference>
<reference evidence="7 8" key="1">
    <citation type="submission" date="2017-04" db="EMBL/GenBank/DDBJ databases">
        <title>The whole genome sequencing and assembly of Halobacillus mangrovi strain.</title>
        <authorList>
            <person name="Lee S.-J."/>
            <person name="Park M.-K."/>
            <person name="Kim J.-Y."/>
            <person name="Lee Y.-J."/>
            <person name="Yi H."/>
            <person name="Bahn Y.-S."/>
            <person name="Kim J.F."/>
            <person name="Lee D.-W."/>
        </authorList>
    </citation>
    <scope>NUCLEOTIDE SEQUENCE [LARGE SCALE GENOMIC DNA]</scope>
    <source>
        <strain evidence="7 8">KTB 131</strain>
    </source>
</reference>
<feature type="signal peptide" evidence="6">
    <location>
        <begin position="1"/>
        <end position="19"/>
    </location>
</feature>
<dbReference type="InterPro" id="IPR041879">
    <property type="entry name" value="YvgL-like_PBP2"/>
</dbReference>
<keyword evidence="3 5" id="KW-0479">Metal-binding</keyword>
<protein>
    <submittedName>
        <fullName evidence="7">Molybdate ABC transporter substrate-binding protein</fullName>
    </submittedName>
</protein>
<dbReference type="KEGG" id="hmn:HM131_01055"/>
<dbReference type="NCBIfam" id="TIGR01256">
    <property type="entry name" value="modA"/>
    <property type="match status" value="1"/>
</dbReference>
<dbReference type="PANTHER" id="PTHR30632:SF0">
    <property type="entry name" value="SULFATE-BINDING PROTEIN"/>
    <property type="match status" value="1"/>
</dbReference>
<dbReference type="InterPro" id="IPR050682">
    <property type="entry name" value="ModA/WtpA"/>
</dbReference>
<feature type="binding site" evidence="5">
    <location>
        <position position="35"/>
    </location>
    <ligand>
        <name>molybdate</name>
        <dbReference type="ChEBI" id="CHEBI:36264"/>
    </ligand>
</feature>
<dbReference type="STRING" id="402384.HM131_01055"/>
<evidence type="ECO:0000256" key="5">
    <source>
        <dbReference type="PIRSR" id="PIRSR004846-1"/>
    </source>
</evidence>
<organism evidence="7 8">
    <name type="scientific">Halobacillus mangrovi</name>
    <dbReference type="NCBI Taxonomy" id="402384"/>
    <lineage>
        <taxon>Bacteria</taxon>
        <taxon>Bacillati</taxon>
        <taxon>Bacillota</taxon>
        <taxon>Bacilli</taxon>
        <taxon>Bacillales</taxon>
        <taxon>Bacillaceae</taxon>
        <taxon>Halobacillus</taxon>
    </lineage>
</organism>
<evidence type="ECO:0000256" key="3">
    <source>
        <dbReference type="ARBA" id="ARBA00022723"/>
    </source>
</evidence>
<dbReference type="InterPro" id="IPR005950">
    <property type="entry name" value="ModA"/>
</dbReference>
<dbReference type="AlphaFoldDB" id="A0A1W5ZQD2"/>
<dbReference type="Pfam" id="PF13531">
    <property type="entry name" value="SBP_bac_11"/>
    <property type="match status" value="1"/>
</dbReference>
<keyword evidence="4 6" id="KW-0732">Signal</keyword>
<evidence type="ECO:0000256" key="1">
    <source>
        <dbReference type="ARBA" id="ARBA00009175"/>
    </source>
</evidence>
<feature type="binding site" evidence="5">
    <location>
        <position position="62"/>
    </location>
    <ligand>
        <name>molybdate</name>
        <dbReference type="ChEBI" id="CHEBI:36264"/>
    </ligand>
</feature>
<gene>
    <name evidence="7" type="ORF">HM131_01055</name>
</gene>
<dbReference type="CDD" id="cd13537">
    <property type="entry name" value="PBP2_YvgL_like"/>
    <property type="match status" value="1"/>
</dbReference>
<dbReference type="PANTHER" id="PTHR30632">
    <property type="entry name" value="MOLYBDATE-BINDING PERIPLASMIC PROTEIN"/>
    <property type="match status" value="1"/>
</dbReference>
<dbReference type="PIRSF" id="PIRSF004846">
    <property type="entry name" value="ModA"/>
    <property type="match status" value="1"/>
</dbReference>